<evidence type="ECO:0000313" key="9">
    <source>
        <dbReference type="Proteomes" id="UP000176965"/>
    </source>
</evidence>
<evidence type="ECO:0000256" key="1">
    <source>
        <dbReference type="ARBA" id="ARBA00022475"/>
    </source>
</evidence>
<keyword evidence="2 5" id="KW-0132">Cell division</keyword>
<feature type="domain" description="SHS2" evidence="7">
    <location>
        <begin position="6"/>
        <end position="200"/>
    </location>
</feature>
<dbReference type="PIRSF" id="PIRSF003101">
    <property type="entry name" value="FtsA"/>
    <property type="match status" value="1"/>
</dbReference>
<dbReference type="AlphaFoldDB" id="A0A1G2PFX1"/>
<evidence type="ECO:0000256" key="6">
    <source>
        <dbReference type="PIRNR" id="PIRNR003101"/>
    </source>
</evidence>
<reference evidence="8 9" key="1">
    <citation type="journal article" date="2016" name="Nat. Commun.">
        <title>Thousands of microbial genomes shed light on interconnected biogeochemical processes in an aquifer system.</title>
        <authorList>
            <person name="Anantharaman K."/>
            <person name="Brown C.T."/>
            <person name="Hug L.A."/>
            <person name="Sharon I."/>
            <person name="Castelle C.J."/>
            <person name="Probst A.J."/>
            <person name="Thomas B.C."/>
            <person name="Singh A."/>
            <person name="Wilkins M.J."/>
            <person name="Karaoz U."/>
            <person name="Brodie E.L."/>
            <person name="Williams K.H."/>
            <person name="Hubbard S.S."/>
            <person name="Banfield J.F."/>
        </authorList>
    </citation>
    <scope>NUCLEOTIDE SEQUENCE [LARGE SCALE GENOMIC DNA]</scope>
</reference>
<gene>
    <name evidence="5" type="primary">ftsA</name>
    <name evidence="8" type="ORF">A2541_01485</name>
</gene>
<accession>A0A1G2PFX1</accession>
<keyword evidence="1 5" id="KW-1003">Cell membrane</keyword>
<evidence type="ECO:0000256" key="5">
    <source>
        <dbReference type="HAMAP-Rule" id="MF_02033"/>
    </source>
</evidence>
<evidence type="ECO:0000256" key="4">
    <source>
        <dbReference type="ARBA" id="ARBA00023306"/>
    </source>
</evidence>
<dbReference type="GO" id="GO:0032153">
    <property type="term" value="C:cell division site"/>
    <property type="evidence" value="ECO:0007669"/>
    <property type="project" value="UniProtKB-UniRule"/>
</dbReference>
<dbReference type="EMBL" id="MHSQ01000021">
    <property type="protein sequence ID" value="OHA47187.1"/>
    <property type="molecule type" value="Genomic_DNA"/>
</dbReference>
<dbReference type="Pfam" id="PF14450">
    <property type="entry name" value="FtsA"/>
    <property type="match status" value="1"/>
</dbReference>
<comment type="subcellular location">
    <subcellularLocation>
        <location evidence="5">Cell membrane</location>
        <topology evidence="5">Peripheral membrane protein</topology>
        <orientation evidence="5">Cytoplasmic side</orientation>
    </subcellularLocation>
    <text evidence="5">Localizes to the Z ring in an FtsZ-dependent manner. Targeted to the membrane through a conserved C-terminal amphipathic helix.</text>
</comment>
<protein>
    <recommendedName>
        <fullName evidence="5 6">Cell division protein FtsA</fullName>
    </recommendedName>
</protein>
<dbReference type="Proteomes" id="UP000176965">
    <property type="component" value="Unassembled WGS sequence"/>
</dbReference>
<comment type="similarity">
    <text evidence="5 6">Belongs to the FtsA/MreB family.</text>
</comment>
<name>A0A1G2PFX1_9BACT</name>
<organism evidence="8 9">
    <name type="scientific">Candidatus Taylorbacteria bacterium RIFOXYD2_FULL_36_9</name>
    <dbReference type="NCBI Taxonomy" id="1802338"/>
    <lineage>
        <taxon>Bacteria</taxon>
        <taxon>Candidatus Tayloriibacteriota</taxon>
    </lineage>
</organism>
<dbReference type="Gene3D" id="3.30.420.40">
    <property type="match status" value="2"/>
</dbReference>
<dbReference type="SMART" id="SM00842">
    <property type="entry name" value="FtsA"/>
    <property type="match status" value="1"/>
</dbReference>
<dbReference type="GO" id="GO:0009898">
    <property type="term" value="C:cytoplasmic side of plasma membrane"/>
    <property type="evidence" value="ECO:0007669"/>
    <property type="project" value="UniProtKB-UniRule"/>
</dbReference>
<evidence type="ECO:0000256" key="2">
    <source>
        <dbReference type="ARBA" id="ARBA00022618"/>
    </source>
</evidence>
<dbReference type="InterPro" id="IPR043129">
    <property type="entry name" value="ATPase_NBD"/>
</dbReference>
<keyword evidence="3 5" id="KW-0472">Membrane</keyword>
<evidence type="ECO:0000259" key="7">
    <source>
        <dbReference type="SMART" id="SM00842"/>
    </source>
</evidence>
<dbReference type="HAMAP" id="MF_02033">
    <property type="entry name" value="FtsA"/>
    <property type="match status" value="1"/>
</dbReference>
<evidence type="ECO:0000256" key="3">
    <source>
        <dbReference type="ARBA" id="ARBA00023136"/>
    </source>
</evidence>
<comment type="caution">
    <text evidence="8">The sequence shown here is derived from an EMBL/GenBank/DDBJ whole genome shotgun (WGS) entry which is preliminary data.</text>
</comment>
<evidence type="ECO:0000313" key="8">
    <source>
        <dbReference type="EMBL" id="OHA47187.1"/>
    </source>
</evidence>
<proteinExistence type="inferred from homology"/>
<dbReference type="NCBIfam" id="TIGR01174">
    <property type="entry name" value="ftsA"/>
    <property type="match status" value="1"/>
</dbReference>
<dbReference type="Pfam" id="PF02491">
    <property type="entry name" value="SHS2_FTSA"/>
    <property type="match status" value="1"/>
</dbReference>
<dbReference type="InterPro" id="IPR050696">
    <property type="entry name" value="FtsA/MreB"/>
</dbReference>
<sequence>MAKNIAVGIDIGTYQIKIVVAESIKEEGKTSYKIIGTGFAESKGLHHGYIINSGDTSQSLKLAIAEAEKNSNIKIKRAFLSIGGIGVGSLVSHGSIMIAQAGSEITEIDVKNVLSVAENEIPSNNSINKKIIHTIPISYKIDGRIVLGQPIGMKGGKFEVKALFITCLEHHLEDLIAVVEDLGVEVINIMASPLAGSIVILNKTQKIAGCVLANIGSETVSVVVFENNQPISLEVFPIGGTDITNDIALGLKIPLEEAENLKINTNKEIDYPRKKLDEIILARLSDIFDLIESYLKKLGRSGLLPAGIILTGGSSGVSTTEDLARAILKLPSKLGSLDFITNSQNCQIKDSSWSVAYGLCVWGLSSGEEFSFGGPADSSIRGPKGLIKKLLIWFKQFLP</sequence>
<comment type="function">
    <text evidence="5 6">Cell division protein that is involved in the assembly of the Z ring. May serve as a membrane anchor for the Z ring.</text>
</comment>
<dbReference type="GO" id="GO:0043093">
    <property type="term" value="P:FtsZ-dependent cytokinesis"/>
    <property type="evidence" value="ECO:0007669"/>
    <property type="project" value="UniProtKB-UniRule"/>
</dbReference>
<dbReference type="PANTHER" id="PTHR32432:SF4">
    <property type="entry name" value="CELL DIVISION PROTEIN FTSA"/>
    <property type="match status" value="1"/>
</dbReference>
<keyword evidence="4 5" id="KW-0131">Cell cycle</keyword>
<comment type="subunit">
    <text evidence="5">Self-interacts. Interacts with FtsZ.</text>
</comment>
<dbReference type="InterPro" id="IPR020823">
    <property type="entry name" value="Cell_div_FtsA"/>
</dbReference>
<dbReference type="SUPFAM" id="SSF53067">
    <property type="entry name" value="Actin-like ATPase domain"/>
    <property type="match status" value="2"/>
</dbReference>
<dbReference type="Gene3D" id="3.30.1490.110">
    <property type="match status" value="1"/>
</dbReference>
<dbReference type="STRING" id="1802338.A2541_01485"/>
<dbReference type="PANTHER" id="PTHR32432">
    <property type="entry name" value="CELL DIVISION PROTEIN FTSA-RELATED"/>
    <property type="match status" value="1"/>
</dbReference>
<dbReference type="InterPro" id="IPR003494">
    <property type="entry name" value="SHS2_FtsA"/>
</dbReference>